<reference evidence="2" key="1">
    <citation type="journal article" date="2022" name="Mol. Ecol. Resour.">
        <title>The genomes of chicory, endive, great burdock and yacon provide insights into Asteraceae palaeo-polyploidization history and plant inulin production.</title>
        <authorList>
            <person name="Fan W."/>
            <person name="Wang S."/>
            <person name="Wang H."/>
            <person name="Wang A."/>
            <person name="Jiang F."/>
            <person name="Liu H."/>
            <person name="Zhao H."/>
            <person name="Xu D."/>
            <person name="Zhang Y."/>
        </authorList>
    </citation>
    <scope>NUCLEOTIDE SEQUENCE [LARGE SCALE GENOMIC DNA]</scope>
    <source>
        <strain evidence="2">cv. Punajuju</strain>
    </source>
</reference>
<proteinExistence type="predicted"/>
<dbReference type="Proteomes" id="UP001055811">
    <property type="component" value="Linkage Group LG05"/>
</dbReference>
<evidence type="ECO:0000313" key="1">
    <source>
        <dbReference type="EMBL" id="KAI3740508.1"/>
    </source>
</evidence>
<accession>A0ACB9D283</accession>
<protein>
    <submittedName>
        <fullName evidence="1">Uncharacterized protein</fullName>
    </submittedName>
</protein>
<sequence length="68" mass="7428">MLLLVSNDDMTPLFTFDNHSSPLLTPFSPSKITTDILSPPATTTGHHQYPLSPSTTTDTKSNIKPETK</sequence>
<evidence type="ECO:0000313" key="2">
    <source>
        <dbReference type="Proteomes" id="UP001055811"/>
    </source>
</evidence>
<reference evidence="1 2" key="2">
    <citation type="journal article" date="2022" name="Mol. Ecol. Resour.">
        <title>The genomes of chicory, endive, great burdock and yacon provide insights into Asteraceae paleo-polyploidization history and plant inulin production.</title>
        <authorList>
            <person name="Fan W."/>
            <person name="Wang S."/>
            <person name="Wang H."/>
            <person name="Wang A."/>
            <person name="Jiang F."/>
            <person name="Liu H."/>
            <person name="Zhao H."/>
            <person name="Xu D."/>
            <person name="Zhang Y."/>
        </authorList>
    </citation>
    <scope>NUCLEOTIDE SEQUENCE [LARGE SCALE GENOMIC DNA]</scope>
    <source>
        <strain evidence="2">cv. Punajuju</strain>
        <tissue evidence="1">Leaves</tissue>
    </source>
</reference>
<organism evidence="1 2">
    <name type="scientific">Cichorium intybus</name>
    <name type="common">Chicory</name>
    <dbReference type="NCBI Taxonomy" id="13427"/>
    <lineage>
        <taxon>Eukaryota</taxon>
        <taxon>Viridiplantae</taxon>
        <taxon>Streptophyta</taxon>
        <taxon>Embryophyta</taxon>
        <taxon>Tracheophyta</taxon>
        <taxon>Spermatophyta</taxon>
        <taxon>Magnoliopsida</taxon>
        <taxon>eudicotyledons</taxon>
        <taxon>Gunneridae</taxon>
        <taxon>Pentapetalae</taxon>
        <taxon>asterids</taxon>
        <taxon>campanulids</taxon>
        <taxon>Asterales</taxon>
        <taxon>Asteraceae</taxon>
        <taxon>Cichorioideae</taxon>
        <taxon>Cichorieae</taxon>
        <taxon>Cichoriinae</taxon>
        <taxon>Cichorium</taxon>
    </lineage>
</organism>
<comment type="caution">
    <text evidence="1">The sequence shown here is derived from an EMBL/GenBank/DDBJ whole genome shotgun (WGS) entry which is preliminary data.</text>
</comment>
<dbReference type="EMBL" id="CM042013">
    <property type="protein sequence ID" value="KAI3740508.1"/>
    <property type="molecule type" value="Genomic_DNA"/>
</dbReference>
<keyword evidence="2" id="KW-1185">Reference proteome</keyword>
<name>A0ACB9D283_CICIN</name>
<gene>
    <name evidence="1" type="ORF">L2E82_30968</name>
</gene>